<feature type="transmembrane region" description="Helical" evidence="17">
    <location>
        <begin position="52"/>
        <end position="69"/>
    </location>
</feature>
<dbReference type="GO" id="GO:0032153">
    <property type="term" value="C:cell division site"/>
    <property type="evidence" value="ECO:0007669"/>
    <property type="project" value="TreeGrafter"/>
</dbReference>
<gene>
    <name evidence="18" type="ORF">IRY55_00545</name>
</gene>
<feature type="transmembrane region" description="Helical" evidence="17">
    <location>
        <begin position="290"/>
        <end position="311"/>
    </location>
</feature>
<evidence type="ECO:0000256" key="7">
    <source>
        <dbReference type="ARBA" id="ARBA00022989"/>
    </source>
</evidence>
<protein>
    <recommendedName>
        <fullName evidence="12">Probable peptidoglycan glycosyltransferase FtsW</fullName>
        <ecNumber evidence="14">2.4.99.28</ecNumber>
    </recommendedName>
    <alternativeName>
        <fullName evidence="13">Cell division protein FtsW</fullName>
    </alternativeName>
    <alternativeName>
        <fullName evidence="10">Cell wall polymerase</fullName>
    </alternativeName>
    <alternativeName>
        <fullName evidence="9">Peptidoglycan polymerase</fullName>
    </alternativeName>
</protein>
<proteinExistence type="inferred from homology"/>
<reference evidence="18" key="1">
    <citation type="submission" date="2020-11" db="EMBL/GenBank/DDBJ databases">
        <title>Multidrug resistant novel bacterium Savagea serpentis sp. nov., isolated from the scats of a vine snake (Ahaetulla nasuta).</title>
        <authorList>
            <person name="Venkata Ramana V."/>
            <person name="Vikas Patil S."/>
            <person name="Yogita Lugani V."/>
        </authorList>
    </citation>
    <scope>NUCLEOTIDE SEQUENCE</scope>
    <source>
        <strain evidence="18">SN6</strain>
    </source>
</reference>
<keyword evidence="6" id="KW-0573">Peptidoglycan synthesis</keyword>
<keyword evidence="2" id="KW-0328">Glycosyltransferase</keyword>
<dbReference type="GO" id="GO:0005886">
    <property type="term" value="C:plasma membrane"/>
    <property type="evidence" value="ECO:0007669"/>
    <property type="project" value="TreeGrafter"/>
</dbReference>
<evidence type="ECO:0000256" key="3">
    <source>
        <dbReference type="ARBA" id="ARBA00022679"/>
    </source>
</evidence>
<evidence type="ECO:0000256" key="5">
    <source>
        <dbReference type="ARBA" id="ARBA00022960"/>
    </source>
</evidence>
<evidence type="ECO:0000256" key="9">
    <source>
        <dbReference type="ARBA" id="ARBA00032370"/>
    </source>
</evidence>
<comment type="subcellular location">
    <subcellularLocation>
        <location evidence="1">Membrane</location>
        <topology evidence="1">Multi-pass membrane protein</topology>
    </subcellularLocation>
</comment>
<keyword evidence="3" id="KW-0808">Transferase</keyword>
<evidence type="ECO:0000313" key="19">
    <source>
        <dbReference type="Proteomes" id="UP000622653"/>
    </source>
</evidence>
<dbReference type="Pfam" id="PF01098">
    <property type="entry name" value="FTSW_RODA_SPOVE"/>
    <property type="match status" value="1"/>
</dbReference>
<feature type="transmembrane region" description="Helical" evidence="17">
    <location>
        <begin position="356"/>
        <end position="381"/>
    </location>
</feature>
<evidence type="ECO:0000256" key="13">
    <source>
        <dbReference type="ARBA" id="ARBA00041418"/>
    </source>
</evidence>
<evidence type="ECO:0000256" key="8">
    <source>
        <dbReference type="ARBA" id="ARBA00023136"/>
    </source>
</evidence>
<keyword evidence="18" id="KW-0132">Cell division</keyword>
<feature type="transmembrane region" description="Helical" evidence="17">
    <location>
        <begin position="323"/>
        <end position="344"/>
    </location>
</feature>
<feature type="transmembrane region" description="Helical" evidence="17">
    <location>
        <begin position="195"/>
        <end position="216"/>
    </location>
</feature>
<comment type="similarity">
    <text evidence="11">Belongs to the SEDS family. FtsW subfamily.</text>
</comment>
<name>A0A8J7G3Y3_9BACL</name>
<evidence type="ECO:0000256" key="4">
    <source>
        <dbReference type="ARBA" id="ARBA00022692"/>
    </source>
</evidence>
<dbReference type="PANTHER" id="PTHR30474:SF2">
    <property type="entry name" value="PEPTIDOGLYCAN GLYCOSYLTRANSFERASE FTSW-RELATED"/>
    <property type="match status" value="1"/>
</dbReference>
<feature type="transmembrane region" description="Helical" evidence="17">
    <location>
        <begin position="247"/>
        <end position="265"/>
    </location>
</feature>
<evidence type="ECO:0000256" key="1">
    <source>
        <dbReference type="ARBA" id="ARBA00004141"/>
    </source>
</evidence>
<feature type="transmembrane region" description="Helical" evidence="17">
    <location>
        <begin position="120"/>
        <end position="136"/>
    </location>
</feature>
<dbReference type="PANTHER" id="PTHR30474">
    <property type="entry name" value="CELL CYCLE PROTEIN"/>
    <property type="match status" value="1"/>
</dbReference>
<organism evidence="18 19">
    <name type="scientific">Savagea serpentis</name>
    <dbReference type="NCBI Taxonomy" id="2785297"/>
    <lineage>
        <taxon>Bacteria</taxon>
        <taxon>Bacillati</taxon>
        <taxon>Bacillota</taxon>
        <taxon>Bacilli</taxon>
        <taxon>Bacillales</taxon>
        <taxon>Caryophanaceae</taxon>
        <taxon>Savagea</taxon>
    </lineage>
</organism>
<dbReference type="GO" id="GO:0015648">
    <property type="term" value="F:lipid-linked peptidoglycan transporter activity"/>
    <property type="evidence" value="ECO:0007669"/>
    <property type="project" value="TreeGrafter"/>
</dbReference>
<evidence type="ECO:0000256" key="12">
    <source>
        <dbReference type="ARBA" id="ARBA00041185"/>
    </source>
</evidence>
<dbReference type="Proteomes" id="UP000622653">
    <property type="component" value="Unassembled WGS sequence"/>
</dbReference>
<evidence type="ECO:0000256" key="10">
    <source>
        <dbReference type="ARBA" id="ARBA00033270"/>
    </source>
</evidence>
<feature type="transmembrane region" description="Helical" evidence="17">
    <location>
        <begin position="81"/>
        <end position="100"/>
    </location>
</feature>
<keyword evidence="5" id="KW-0133">Cell shape</keyword>
<sequence length="390" mass="42701">MKNVKKLYQHFDYPLFITYIILALFGLLMVYSSSMIQGLNKFDDSTYYFSKQLKHVIIAIPVFLIMAAIPHRHYKEKKAMIAMVAVMLLSLGAVLIFGFGKEEVGSKSWIRTPVGNFQPSEFAKIIIILYFSSFFAKKNEKGTLEQFNKSIGPPLFILGLTAGLVMLETDVGATLIIVFVAMTVILASGLRFKSFLRMIVAMFLVLIPMIGILLLFKRQSILTGSRQGRLMAFMDPFKYPEGSGFQIINSFLAIGSGGLTGLGLGKSVQKLGYLPEPHTDMIFAVISEELGIFGTTIVLGGIGFIVFRAFSLGLKTKSPQARMLAFGLGSLFGIQTVLNIGGLTSVIPLTGVTLPFISYGGTSFILLSLALGILMNVSMFVKKEQSDKGV</sequence>
<keyword evidence="18" id="KW-0131">Cell cycle</keyword>
<dbReference type="GO" id="GO:0008360">
    <property type="term" value="P:regulation of cell shape"/>
    <property type="evidence" value="ECO:0007669"/>
    <property type="project" value="UniProtKB-KW"/>
</dbReference>
<dbReference type="AlphaFoldDB" id="A0A8J7G3Y3"/>
<dbReference type="GO" id="GO:0051301">
    <property type="term" value="P:cell division"/>
    <property type="evidence" value="ECO:0007669"/>
    <property type="project" value="UniProtKB-KW"/>
</dbReference>
<feature type="transmembrane region" description="Helical" evidence="17">
    <location>
        <begin position="12"/>
        <end position="32"/>
    </location>
</feature>
<evidence type="ECO:0000256" key="14">
    <source>
        <dbReference type="ARBA" id="ARBA00044770"/>
    </source>
</evidence>
<keyword evidence="7 17" id="KW-1133">Transmembrane helix</keyword>
<accession>A0A8J7G3Y3</accession>
<comment type="catalytic activity">
    <reaction evidence="15">
        <text>[GlcNAc-(1-&gt;4)-Mur2Ac(oyl-L-Ala-gamma-D-Glu-L-Lys-D-Ala-D-Ala)](n)-di-trans,octa-cis-undecaprenyl diphosphate + beta-D-GlcNAc-(1-&gt;4)-Mur2Ac(oyl-L-Ala-gamma-D-Glu-L-Lys-D-Ala-D-Ala)-di-trans,octa-cis-undecaprenyl diphosphate = [GlcNAc-(1-&gt;4)-Mur2Ac(oyl-L-Ala-gamma-D-Glu-L-Lys-D-Ala-D-Ala)](n+1)-di-trans,octa-cis-undecaprenyl diphosphate + di-trans,octa-cis-undecaprenyl diphosphate + H(+)</text>
        <dbReference type="Rhea" id="RHEA:23708"/>
        <dbReference type="Rhea" id="RHEA-COMP:9602"/>
        <dbReference type="Rhea" id="RHEA-COMP:9603"/>
        <dbReference type="ChEBI" id="CHEBI:15378"/>
        <dbReference type="ChEBI" id="CHEBI:58405"/>
        <dbReference type="ChEBI" id="CHEBI:60033"/>
        <dbReference type="ChEBI" id="CHEBI:78435"/>
        <dbReference type="EC" id="2.4.99.28"/>
    </reaction>
</comment>
<comment type="function">
    <text evidence="16">Peptidoglycan polymerase that is essential for cell division.</text>
</comment>
<evidence type="ECO:0000313" key="18">
    <source>
        <dbReference type="EMBL" id="MBF4499831.1"/>
    </source>
</evidence>
<dbReference type="GO" id="GO:0008955">
    <property type="term" value="F:peptidoglycan glycosyltransferase activity"/>
    <property type="evidence" value="ECO:0007669"/>
    <property type="project" value="UniProtKB-EC"/>
</dbReference>
<evidence type="ECO:0000256" key="17">
    <source>
        <dbReference type="SAM" id="Phobius"/>
    </source>
</evidence>
<keyword evidence="4 17" id="KW-0812">Transmembrane</keyword>
<dbReference type="EC" id="2.4.99.28" evidence="14"/>
<evidence type="ECO:0000256" key="11">
    <source>
        <dbReference type="ARBA" id="ARBA00038053"/>
    </source>
</evidence>
<dbReference type="GO" id="GO:0009252">
    <property type="term" value="P:peptidoglycan biosynthetic process"/>
    <property type="evidence" value="ECO:0007669"/>
    <property type="project" value="UniProtKB-KW"/>
</dbReference>
<evidence type="ECO:0000256" key="6">
    <source>
        <dbReference type="ARBA" id="ARBA00022984"/>
    </source>
</evidence>
<evidence type="ECO:0000256" key="16">
    <source>
        <dbReference type="ARBA" id="ARBA00049966"/>
    </source>
</evidence>
<comment type="caution">
    <text evidence="18">The sequence shown here is derived from an EMBL/GenBank/DDBJ whole genome shotgun (WGS) entry which is preliminary data.</text>
</comment>
<evidence type="ECO:0000256" key="15">
    <source>
        <dbReference type="ARBA" id="ARBA00049902"/>
    </source>
</evidence>
<evidence type="ECO:0000256" key="2">
    <source>
        <dbReference type="ARBA" id="ARBA00022676"/>
    </source>
</evidence>
<feature type="transmembrane region" description="Helical" evidence="17">
    <location>
        <begin position="156"/>
        <end position="189"/>
    </location>
</feature>
<dbReference type="InterPro" id="IPR001182">
    <property type="entry name" value="FtsW/RodA"/>
</dbReference>
<keyword evidence="19" id="KW-1185">Reference proteome</keyword>
<keyword evidence="8 17" id="KW-0472">Membrane</keyword>
<dbReference type="EMBL" id="JADKPV010000001">
    <property type="protein sequence ID" value="MBF4499831.1"/>
    <property type="molecule type" value="Genomic_DNA"/>
</dbReference>